<evidence type="ECO:0000256" key="7">
    <source>
        <dbReference type="ARBA" id="ARBA00023136"/>
    </source>
</evidence>
<evidence type="ECO:0000256" key="4">
    <source>
        <dbReference type="ARBA" id="ARBA00022692"/>
    </source>
</evidence>
<keyword evidence="5" id="KW-0029">Amino-acid transport</keyword>
<keyword evidence="1" id="KW-0813">Transport</keyword>
<gene>
    <name evidence="8" type="primary">alaE</name>
    <name evidence="8" type="ORF">GAK31_01000</name>
</gene>
<evidence type="ECO:0000256" key="6">
    <source>
        <dbReference type="ARBA" id="ARBA00022989"/>
    </source>
</evidence>
<dbReference type="Proteomes" id="UP000487117">
    <property type="component" value="Unassembled WGS sequence"/>
</dbReference>
<protein>
    <submittedName>
        <fullName evidence="8">L-alanine exporter AlaE</fullName>
    </submittedName>
</protein>
<organism evidence="8 9">
    <name type="scientific">Stenotrophomonas maltophilia</name>
    <name type="common">Pseudomonas maltophilia</name>
    <name type="synonym">Xanthomonas maltophilia</name>
    <dbReference type="NCBI Taxonomy" id="40324"/>
    <lineage>
        <taxon>Bacteria</taxon>
        <taxon>Pseudomonadati</taxon>
        <taxon>Pseudomonadota</taxon>
        <taxon>Gammaproteobacteria</taxon>
        <taxon>Lysobacterales</taxon>
        <taxon>Lysobacteraceae</taxon>
        <taxon>Stenotrophomonas</taxon>
        <taxon>Stenotrophomonas maltophilia group</taxon>
    </lineage>
</organism>
<keyword evidence="4" id="KW-0812">Transmembrane</keyword>
<evidence type="ECO:0000256" key="1">
    <source>
        <dbReference type="ARBA" id="ARBA00022448"/>
    </source>
</evidence>
<keyword evidence="7" id="KW-0472">Membrane</keyword>
<dbReference type="GO" id="GO:0034639">
    <property type="term" value="F:L-amino acid efflux transmembrane transporter activity"/>
    <property type="evidence" value="ECO:0007669"/>
    <property type="project" value="InterPro"/>
</dbReference>
<evidence type="ECO:0000256" key="3">
    <source>
        <dbReference type="ARBA" id="ARBA00022519"/>
    </source>
</evidence>
<sequence>MMAFFTTTGVFNERIVCGLAWDETLQARMLGAALMLPTARPYGLWRDRVMQHCSGTPASRLLHESAALVTFQVPLYVAVIAASGASGMELVRGAAVATAVMLACGRPYGAFLAWVRRCFGV</sequence>
<evidence type="ECO:0000256" key="2">
    <source>
        <dbReference type="ARBA" id="ARBA00022475"/>
    </source>
</evidence>
<dbReference type="EMBL" id="WNDS01000002">
    <property type="protein sequence ID" value="KAF1015526.1"/>
    <property type="molecule type" value="Genomic_DNA"/>
</dbReference>
<evidence type="ECO:0000313" key="9">
    <source>
        <dbReference type="Proteomes" id="UP000487117"/>
    </source>
</evidence>
<reference evidence="9" key="1">
    <citation type="journal article" date="2020" name="MBio">
        <title>Horizontal gene transfer to a defensive symbiont with a reduced genome amongst a multipartite beetle microbiome.</title>
        <authorList>
            <person name="Waterworth S.C."/>
            <person name="Florez L.V."/>
            <person name="Rees E.R."/>
            <person name="Hertweck C."/>
            <person name="Kaltenpoth M."/>
            <person name="Kwan J.C."/>
        </authorList>
    </citation>
    <scope>NUCLEOTIDE SEQUENCE [LARGE SCALE GENOMIC DNA]</scope>
</reference>
<evidence type="ECO:0000313" key="8">
    <source>
        <dbReference type="EMBL" id="KAF1015526.1"/>
    </source>
</evidence>
<keyword evidence="2" id="KW-1003">Cell membrane</keyword>
<dbReference type="Pfam" id="PF06610">
    <property type="entry name" value="AlaE"/>
    <property type="match status" value="1"/>
</dbReference>
<name>A0A7V8FGW6_STEMA</name>
<accession>A0A7V8FGW6</accession>
<dbReference type="InterPro" id="IPR010574">
    <property type="entry name" value="Ala_export_AlaE"/>
</dbReference>
<proteinExistence type="predicted"/>
<dbReference type="GO" id="GO:0016020">
    <property type="term" value="C:membrane"/>
    <property type="evidence" value="ECO:0007669"/>
    <property type="project" value="InterPro"/>
</dbReference>
<comment type="caution">
    <text evidence="8">The sequence shown here is derived from an EMBL/GenBank/DDBJ whole genome shotgun (WGS) entry which is preliminary data.</text>
</comment>
<keyword evidence="3" id="KW-0997">Cell inner membrane</keyword>
<keyword evidence="6" id="KW-1133">Transmembrane helix</keyword>
<dbReference type="AlphaFoldDB" id="A0A7V8FGW6"/>
<evidence type="ECO:0000256" key="5">
    <source>
        <dbReference type="ARBA" id="ARBA00022970"/>
    </source>
</evidence>